<dbReference type="AlphaFoldDB" id="A0A8S1WVC1"/>
<name>A0A8S1WVC1_PAROT</name>
<dbReference type="OrthoDB" id="300185at2759"/>
<dbReference type="OMA" id="TQHTKFL"/>
<dbReference type="Proteomes" id="UP000683925">
    <property type="component" value="Unassembled WGS sequence"/>
</dbReference>
<comment type="caution">
    <text evidence="1">The sequence shown here is derived from an EMBL/GenBank/DDBJ whole genome shotgun (WGS) entry which is preliminary data.</text>
</comment>
<reference evidence="1" key="1">
    <citation type="submission" date="2021-01" db="EMBL/GenBank/DDBJ databases">
        <authorList>
            <consortium name="Genoscope - CEA"/>
            <person name="William W."/>
        </authorList>
    </citation>
    <scope>NUCLEOTIDE SEQUENCE</scope>
</reference>
<gene>
    <name evidence="1" type="ORF">POCTA_138.1.T1040067</name>
</gene>
<sequence length="184" mass="21603">MHPYLKPARSLHLAPQKDELKSKPNQRDIDFDPASFLNNFDALPDYNLRFKSESISLLTKQTEQKREMQKTQHTKFLVLPKINSKFVRDNAVEDVYFFPETKQKYQHSSRILHSNTVLQPSSIDKSSKSFKDLDQLQAKKKKVEFNTALEIVDIEGRVSTEIIHPEQQIMPRQKRFSRLKTLEC</sequence>
<proteinExistence type="predicted"/>
<evidence type="ECO:0000313" key="1">
    <source>
        <dbReference type="EMBL" id="CAD8193282.1"/>
    </source>
</evidence>
<organism evidence="1 2">
    <name type="scientific">Paramecium octaurelia</name>
    <dbReference type="NCBI Taxonomy" id="43137"/>
    <lineage>
        <taxon>Eukaryota</taxon>
        <taxon>Sar</taxon>
        <taxon>Alveolata</taxon>
        <taxon>Ciliophora</taxon>
        <taxon>Intramacronucleata</taxon>
        <taxon>Oligohymenophorea</taxon>
        <taxon>Peniculida</taxon>
        <taxon>Parameciidae</taxon>
        <taxon>Paramecium</taxon>
    </lineage>
</organism>
<evidence type="ECO:0000313" key="2">
    <source>
        <dbReference type="Proteomes" id="UP000683925"/>
    </source>
</evidence>
<accession>A0A8S1WVC1</accession>
<dbReference type="EMBL" id="CAJJDP010000104">
    <property type="protein sequence ID" value="CAD8193282.1"/>
    <property type="molecule type" value="Genomic_DNA"/>
</dbReference>
<keyword evidence="2" id="KW-1185">Reference proteome</keyword>
<protein>
    <submittedName>
        <fullName evidence="1">Uncharacterized protein</fullName>
    </submittedName>
</protein>